<gene>
    <name evidence="6" type="ORF">g.58266</name>
</gene>
<evidence type="ECO:0000256" key="4">
    <source>
        <dbReference type="ARBA" id="ARBA00023242"/>
    </source>
</evidence>
<dbReference type="EMBL" id="GECU01031582">
    <property type="protein sequence ID" value="JAS76124.1"/>
    <property type="molecule type" value="Transcribed_RNA"/>
</dbReference>
<evidence type="ECO:0000256" key="3">
    <source>
        <dbReference type="ARBA" id="ARBA00021347"/>
    </source>
</evidence>
<feature type="non-terminal residue" evidence="6">
    <location>
        <position position="1"/>
    </location>
</feature>
<dbReference type="InterPro" id="IPR001232">
    <property type="entry name" value="SKP1-like"/>
</dbReference>
<keyword evidence="4" id="KW-0539">Nucleus</keyword>
<evidence type="ECO:0000256" key="1">
    <source>
        <dbReference type="ARBA" id="ARBA00004123"/>
    </source>
</evidence>
<feature type="region of interest" description="Disordered" evidence="5">
    <location>
        <begin position="1"/>
        <end position="22"/>
    </location>
</feature>
<dbReference type="InterPro" id="IPR011333">
    <property type="entry name" value="SKP1/BTB/POZ_sf"/>
</dbReference>
<organism evidence="6">
    <name type="scientific">Homalodisca liturata</name>
    <dbReference type="NCBI Taxonomy" id="320908"/>
    <lineage>
        <taxon>Eukaryota</taxon>
        <taxon>Metazoa</taxon>
        <taxon>Ecdysozoa</taxon>
        <taxon>Arthropoda</taxon>
        <taxon>Hexapoda</taxon>
        <taxon>Insecta</taxon>
        <taxon>Pterygota</taxon>
        <taxon>Neoptera</taxon>
        <taxon>Paraneoptera</taxon>
        <taxon>Hemiptera</taxon>
        <taxon>Auchenorrhyncha</taxon>
        <taxon>Membracoidea</taxon>
        <taxon>Cicadellidae</taxon>
        <taxon>Cicadellinae</taxon>
        <taxon>Proconiini</taxon>
        <taxon>Homalodisca</taxon>
    </lineage>
</organism>
<proteinExistence type="inferred from homology"/>
<evidence type="ECO:0000256" key="2">
    <source>
        <dbReference type="ARBA" id="ARBA00009993"/>
    </source>
</evidence>
<comment type="subcellular location">
    <subcellularLocation>
        <location evidence="1">Nucleus</location>
    </subcellularLocation>
</comment>
<comment type="similarity">
    <text evidence="2">Belongs to the SKP1 family.</text>
</comment>
<dbReference type="SMART" id="SM00512">
    <property type="entry name" value="Skp1"/>
    <property type="match status" value="1"/>
</dbReference>
<dbReference type="SUPFAM" id="SSF54695">
    <property type="entry name" value="POZ domain"/>
    <property type="match status" value="1"/>
</dbReference>
<dbReference type="AlphaFoldDB" id="A0A1B6HN70"/>
<dbReference type="Gene3D" id="3.30.710.10">
    <property type="entry name" value="Potassium Channel Kv1.1, Chain A"/>
    <property type="match status" value="1"/>
</dbReference>
<evidence type="ECO:0000256" key="5">
    <source>
        <dbReference type="SAM" id="MobiDB-lite"/>
    </source>
</evidence>
<sequence length="117" mass="13649">IKFQAADFSPEDKQRMEGGPVPENKVRLISADNHEFMLDTDVAFLSRTLKTFFDSSYHFKETQTRTVVLPIRARLLRRIIEFMKHKHQSADNLAIGEFKICDEETMELLDVASYLRI</sequence>
<dbReference type="GO" id="GO:0006511">
    <property type="term" value="P:ubiquitin-dependent protein catabolic process"/>
    <property type="evidence" value="ECO:0007669"/>
    <property type="project" value="InterPro"/>
</dbReference>
<dbReference type="FunFam" id="3.30.710.10:FF:000035">
    <property type="entry name" value="Elongin C transcription elongation factor"/>
    <property type="match status" value="1"/>
</dbReference>
<evidence type="ECO:0000313" key="6">
    <source>
        <dbReference type="EMBL" id="JAS76124.1"/>
    </source>
</evidence>
<dbReference type="GO" id="GO:0005634">
    <property type="term" value="C:nucleus"/>
    <property type="evidence" value="ECO:0007669"/>
    <property type="project" value="UniProtKB-SubCell"/>
</dbReference>
<accession>A0A1B6HN70</accession>
<reference evidence="6" key="1">
    <citation type="submission" date="2015-11" db="EMBL/GenBank/DDBJ databases">
        <title>De novo transcriptome assembly of four potential Pierce s Disease insect vectors from Arizona vineyards.</title>
        <authorList>
            <person name="Tassone E.E."/>
        </authorList>
    </citation>
    <scope>NUCLEOTIDE SEQUENCE</scope>
</reference>
<name>A0A1B6HN70_9HEMI</name>
<protein>
    <recommendedName>
        <fullName evidence="3">Elongin-C</fullName>
    </recommendedName>
</protein>
<dbReference type="InterPro" id="IPR039948">
    <property type="entry name" value="ELC1"/>
</dbReference>
<dbReference type="PANTHER" id="PTHR20648">
    <property type="entry name" value="ELONGIN-C"/>
    <property type="match status" value="1"/>
</dbReference>